<dbReference type="Pfam" id="PF01177">
    <property type="entry name" value="Asp_Glu_race"/>
    <property type="match status" value="1"/>
</dbReference>
<dbReference type="InterPro" id="IPR015942">
    <property type="entry name" value="Asp/Glu/hydantoin_racemase"/>
</dbReference>
<dbReference type="Gene3D" id="3.40.50.1860">
    <property type="match status" value="2"/>
</dbReference>
<comment type="similarity">
    <text evidence="1">Belongs to the aspartate/glutamate racemases family.</text>
</comment>
<dbReference type="SUPFAM" id="SSF53681">
    <property type="entry name" value="Aspartate/glutamate racemase"/>
    <property type="match status" value="2"/>
</dbReference>
<dbReference type="EMBL" id="CP150851">
    <property type="protein sequence ID" value="WZW59461.1"/>
    <property type="molecule type" value="Genomic_DNA"/>
</dbReference>
<protein>
    <submittedName>
        <fullName evidence="3">Aspartate/glutamate racemase family protein</fullName>
    </submittedName>
</protein>
<keyword evidence="3" id="KW-0614">Plasmid</keyword>
<sequence length="249" mass="27278">MQCFGLSQATSLGKEFGVRKIGLIGGMSCEATAVYYRRINELVRACLGGLHQAELLLYSVDFQKIVDMQKSGRWDDAGKYLAEIGHALEAAGADCTLICAVTMHLVAPAVEAAVTVPFIHVIDETAKHLKAADCKRPFLLATRYTMEHGYYHERMKQHEIDVMVPDADGRTMVHNIIFEELCTGKVLDRSRGVFISLIEKAKTEGADAVIFGCTELCLILDADELPLPGFDSTAIHTEAAVRFALGELS</sequence>
<organism evidence="3 4">
    <name type="scientific">Burkholderia pyrrocinia</name>
    <name type="common">Pseudomonas pyrrocinia</name>
    <dbReference type="NCBI Taxonomy" id="60550"/>
    <lineage>
        <taxon>Bacteria</taxon>
        <taxon>Pseudomonadati</taxon>
        <taxon>Pseudomonadota</taxon>
        <taxon>Betaproteobacteria</taxon>
        <taxon>Burkholderiales</taxon>
        <taxon>Burkholderiaceae</taxon>
        <taxon>Burkholderia</taxon>
        <taxon>Burkholderia cepacia complex</taxon>
    </lineage>
</organism>
<name>A0ABZ3BW87_BURPY</name>
<reference evidence="3 4" key="1">
    <citation type="submission" date="2024-04" db="EMBL/GenBank/DDBJ databases">
        <title>Biological Control Activity of Plant Growth Promoting Rhizobacteria Burkholderia pyrrocinia BX1 against Tobacco black shank Introduction Tobacco black shank (TBS) caused by the oomycete Phytophthora. nicotianae (P. nicotianae) has become a destructive soil.</title>
        <authorList>
            <person name="Liu X."/>
            <person name="Shu C."/>
        </authorList>
    </citation>
    <scope>NUCLEOTIDE SEQUENCE [LARGE SCALE GENOMIC DNA]</scope>
    <source>
        <strain evidence="3 4">BX1</strain>
        <plasmid evidence="3 4">unnamed</plasmid>
    </source>
</reference>
<evidence type="ECO:0000313" key="4">
    <source>
        <dbReference type="Proteomes" id="UP001484179"/>
    </source>
</evidence>
<dbReference type="InterPro" id="IPR001920">
    <property type="entry name" value="Asp/Glu_race"/>
</dbReference>
<proteinExistence type="inferred from homology"/>
<dbReference type="Proteomes" id="UP001484179">
    <property type="component" value="Plasmid unnamed"/>
</dbReference>
<accession>A0ABZ3BW87</accession>
<evidence type="ECO:0000256" key="1">
    <source>
        <dbReference type="ARBA" id="ARBA00007847"/>
    </source>
</evidence>
<keyword evidence="2" id="KW-0413">Isomerase</keyword>
<dbReference type="PANTHER" id="PTHR21198:SF7">
    <property type="entry name" value="ASPARTATE-GLUTAMATE RACEMASE FAMILY"/>
    <property type="match status" value="1"/>
</dbReference>
<keyword evidence="4" id="KW-1185">Reference proteome</keyword>
<gene>
    <name evidence="3" type="ORF">WN985_33000</name>
</gene>
<evidence type="ECO:0000256" key="2">
    <source>
        <dbReference type="ARBA" id="ARBA00023235"/>
    </source>
</evidence>
<evidence type="ECO:0000313" key="3">
    <source>
        <dbReference type="EMBL" id="WZW59461.1"/>
    </source>
</evidence>
<dbReference type="NCBIfam" id="TIGR00035">
    <property type="entry name" value="asp_race"/>
    <property type="match status" value="1"/>
</dbReference>
<geneLocation type="plasmid" evidence="3 4">
    <name>unnamed</name>
</geneLocation>
<dbReference type="InterPro" id="IPR004380">
    <property type="entry name" value="Asp_race"/>
</dbReference>
<dbReference type="RefSeq" id="WP_342312636.1">
    <property type="nucleotide sequence ID" value="NZ_CP150851.1"/>
</dbReference>
<dbReference type="PANTHER" id="PTHR21198">
    <property type="entry name" value="GLUTAMATE RACEMASE"/>
    <property type="match status" value="1"/>
</dbReference>